<keyword evidence="1" id="KW-0732">Signal</keyword>
<proteinExistence type="predicted"/>
<dbReference type="AlphaFoldDB" id="A0A2M9D6A4"/>
<reference evidence="2 3" key="1">
    <citation type="submission" date="2017-11" db="EMBL/GenBank/DDBJ databases">
        <title>Genomic Encyclopedia of Archaeal and Bacterial Type Strains, Phase II (KMG-II): From Individual Species to Whole Genera.</title>
        <authorList>
            <person name="Goeker M."/>
        </authorList>
    </citation>
    <scope>NUCLEOTIDE SEQUENCE [LARGE SCALE GENOMIC DNA]</scope>
    <source>
        <strain evidence="2 3">DSM 16400</strain>
    </source>
</reference>
<dbReference type="EMBL" id="PGFH01000001">
    <property type="protein sequence ID" value="PJJ81180.1"/>
    <property type="molecule type" value="Genomic_DNA"/>
</dbReference>
<accession>A0A2M9D6A4</accession>
<evidence type="ECO:0008006" key="4">
    <source>
        <dbReference type="Google" id="ProtNLM"/>
    </source>
</evidence>
<dbReference type="OrthoDB" id="5194289at2"/>
<protein>
    <recommendedName>
        <fullName evidence="4">Camelysin-like metallo-endopeptidase</fullName>
    </recommendedName>
</protein>
<comment type="caution">
    <text evidence="2">The sequence shown here is derived from an EMBL/GenBank/DDBJ whole genome shotgun (WGS) entry which is preliminary data.</text>
</comment>
<keyword evidence="3" id="KW-1185">Reference proteome</keyword>
<name>A0A2M9D6A4_9MICO</name>
<dbReference type="Proteomes" id="UP000231742">
    <property type="component" value="Unassembled WGS sequence"/>
</dbReference>
<evidence type="ECO:0000256" key="1">
    <source>
        <dbReference type="SAM" id="SignalP"/>
    </source>
</evidence>
<organism evidence="2 3">
    <name type="scientific">Salinibacterium amurskyense</name>
    <dbReference type="NCBI Taxonomy" id="205941"/>
    <lineage>
        <taxon>Bacteria</taxon>
        <taxon>Bacillati</taxon>
        <taxon>Actinomycetota</taxon>
        <taxon>Actinomycetes</taxon>
        <taxon>Micrococcales</taxon>
        <taxon>Microbacteriaceae</taxon>
        <taxon>Salinibacterium</taxon>
    </lineage>
</organism>
<dbReference type="RefSeq" id="WP_100387890.1">
    <property type="nucleotide sequence ID" value="NZ_BMZU01000001.1"/>
</dbReference>
<gene>
    <name evidence="2" type="ORF">CLV85_0351</name>
</gene>
<evidence type="ECO:0000313" key="2">
    <source>
        <dbReference type="EMBL" id="PJJ81180.1"/>
    </source>
</evidence>
<evidence type="ECO:0000313" key="3">
    <source>
        <dbReference type="Proteomes" id="UP000231742"/>
    </source>
</evidence>
<feature type="signal peptide" evidence="1">
    <location>
        <begin position="1"/>
        <end position="27"/>
    </location>
</feature>
<sequence length="174" mass="18492">MKPRLSTIIPPALAAVLALGVSTTVFTTTGHVAFDKQMNVGLCADTDLAVTALGTTIDYTGNKTIVITAVELINPVGVELLSVHAMPYGGDPEQFGLGPYPPADRWSAAWENRESGIGFTFDGTVDASLVTELRYTDQHARARLDGLLIQYTANGAEFSGRSGVQLIWGETFCG</sequence>
<feature type="chain" id="PRO_5038794853" description="Camelysin-like metallo-endopeptidase" evidence="1">
    <location>
        <begin position="28"/>
        <end position="174"/>
    </location>
</feature>